<dbReference type="InterPro" id="IPR017850">
    <property type="entry name" value="Alkaline_phosphatase_core_sf"/>
</dbReference>
<evidence type="ECO:0000313" key="2">
    <source>
        <dbReference type="Proteomes" id="UP001259659"/>
    </source>
</evidence>
<gene>
    <name evidence="1" type="ORF">NDI56_03485</name>
</gene>
<organism evidence="1 2">
    <name type="scientific">Haloarcula saliterrae</name>
    <dbReference type="NCBI Taxonomy" id="2950534"/>
    <lineage>
        <taxon>Archaea</taxon>
        <taxon>Methanobacteriati</taxon>
        <taxon>Methanobacteriota</taxon>
        <taxon>Stenosarchaea group</taxon>
        <taxon>Halobacteria</taxon>
        <taxon>Halobacteriales</taxon>
        <taxon>Haloarculaceae</taxon>
        <taxon>Haloarcula</taxon>
    </lineage>
</organism>
<keyword evidence="2" id="KW-1185">Reference proteome</keyword>
<name>A0ABU2F9S7_9EURY</name>
<dbReference type="EMBL" id="JAMQON010000001">
    <property type="protein sequence ID" value="MDS0258471.1"/>
    <property type="molecule type" value="Genomic_DNA"/>
</dbReference>
<dbReference type="RefSeq" id="WP_310918036.1">
    <property type="nucleotide sequence ID" value="NZ_JAMQON010000001.1"/>
</dbReference>
<dbReference type="SUPFAM" id="SSF53649">
    <property type="entry name" value="Alkaline phosphatase-like"/>
    <property type="match status" value="1"/>
</dbReference>
<dbReference type="Proteomes" id="UP001259659">
    <property type="component" value="Unassembled WGS sequence"/>
</dbReference>
<reference evidence="1 2" key="1">
    <citation type="submission" date="2022-06" db="EMBL/GenBank/DDBJ databases">
        <title>Haloarcula sp. a new haloarchaeum isolate from saline soil.</title>
        <authorList>
            <person name="Strakova D."/>
            <person name="Galisteo C."/>
            <person name="Sanchez-Porro C."/>
            <person name="Ventosa A."/>
        </authorList>
    </citation>
    <scope>NUCLEOTIDE SEQUENCE [LARGE SCALE GENOMIC DNA]</scope>
    <source>
        <strain evidence="1 2">S1CR25-12</strain>
    </source>
</reference>
<proteinExistence type="predicted"/>
<comment type="caution">
    <text evidence="1">The sequence shown here is derived from an EMBL/GenBank/DDBJ whole genome shotgun (WGS) entry which is preliminary data.</text>
</comment>
<dbReference type="Pfam" id="PF01663">
    <property type="entry name" value="Phosphodiest"/>
    <property type="match status" value="1"/>
</dbReference>
<dbReference type="InterPro" id="IPR002591">
    <property type="entry name" value="Phosphodiest/P_Trfase"/>
</dbReference>
<evidence type="ECO:0000313" key="1">
    <source>
        <dbReference type="EMBL" id="MDS0258471.1"/>
    </source>
</evidence>
<accession>A0ABU2F9S7</accession>
<dbReference type="Gene3D" id="3.40.720.10">
    <property type="entry name" value="Alkaline Phosphatase, subunit A"/>
    <property type="match status" value="1"/>
</dbReference>
<sequence>MVLVVLGIDALDPDLVAQGEYPNLTLSDHRAIETIDSIEGEPSTHELWPTIITGLTPEEHGLVLSDDGVAWGNPVLEFGSRVADVVLPDGLQTRIGAWLLTNTTADAFRTPKRYYAENGITTVFDDCAATPIGIPNYVVDPDETDREHQLRQNMGELFQRDPDARGGHTSADPISFYEQCLEMAMIRLARARRALRGHESELVFAYTSGLDLVGHVAYDQPGLQRSAYEELDDFVGDVRDDLGDGDELLLVSDHGLQEGVHTHEAMVAATDGDLVADIESVTDVRRAIEAELDRTDHVPERRVLDETDGAGGEAVREQLENLGYM</sequence>
<protein>
    <submittedName>
        <fullName evidence="1">Alkaline phosphatase family protein</fullName>
    </submittedName>
</protein>